<dbReference type="RefSeq" id="WP_307228613.1">
    <property type="nucleotide sequence ID" value="NZ_JAUSTT010000009.1"/>
</dbReference>
<keyword evidence="3" id="KW-1185">Reference proteome</keyword>
<keyword evidence="1" id="KW-0812">Transmembrane</keyword>
<evidence type="ECO:0000313" key="2">
    <source>
        <dbReference type="EMBL" id="MDQ0175900.1"/>
    </source>
</evidence>
<sequence length="644" mass="72896">MTRLTSDMRLKVKRDTFFLPDPNSGVYFRNNLSSFRMEGSTVDQWIEKLVPMLNGEYTLGDLTNGLPGPYRDRVYEIAEVLYQNGFVRDVSQDRPHQLSDQVFKKYASQIEFLDHFGDSGAYRFQVYRQSKVLAVGSGSFFVSLASALIESGIAKFHMVVANSDSTNRQRLKELEVHARKTDPEVAIEEIIQQKEGESFWREIVQPFDSILYVSQGDLEELRILHKVCREQKKVFIPAICLQQVGLAGPLVHSDSDGCWESAWRRIHQSVFCKVEQLHDFSATAQAMLANVIVFQLFKKITGVLDLEEAEQLFLLDLETLEGGWHSFMPHPLVTGRAKAKWVQDFDLRLEQRMSKTESKDLFLSFSQLTSEKSGIFHLWEEGDLKQLPLAQCSVQTVDPLSEGPVKLLPTIICTGLTHEEARREAGLSGIEMYVTRMISQLATTLELEKMIEPQEYVGIGAGETLAEGVCRGLQRCLAEEQSKQKSDNIHVVTPVQLSTVEDKRCQFYLQALATMHGEPIIGLGEEVSGFPVMWVSTNHRWYSSVGLNQTMALQKALQRAIMEAQSKDIFPTKRSSVVLEEKAPLSIEVASCDKTTQTEVLQSAIQVLKRKHKRLLVLELELEPFIKGEQAGVFGVLLREEESR</sequence>
<evidence type="ECO:0000256" key="1">
    <source>
        <dbReference type="SAM" id="Phobius"/>
    </source>
</evidence>
<keyword evidence="1" id="KW-1133">Transmembrane helix</keyword>
<reference evidence="2 3" key="1">
    <citation type="submission" date="2023-07" db="EMBL/GenBank/DDBJ databases">
        <title>Genomic Encyclopedia of Type Strains, Phase IV (KMG-IV): sequencing the most valuable type-strain genomes for metagenomic binning, comparative biology and taxonomic classification.</title>
        <authorList>
            <person name="Goeker M."/>
        </authorList>
    </citation>
    <scope>NUCLEOTIDE SEQUENCE [LARGE SCALE GENOMIC DNA]</scope>
    <source>
        <strain evidence="2 3">DSM 23837</strain>
    </source>
</reference>
<accession>A0ABT9WRH7</accession>
<comment type="caution">
    <text evidence="2">The sequence shown here is derived from an EMBL/GenBank/DDBJ whole genome shotgun (WGS) entry which is preliminary data.</text>
</comment>
<dbReference type="NCBIfam" id="TIGR03693">
    <property type="entry name" value="ocin_ThiF_like"/>
    <property type="match status" value="1"/>
</dbReference>
<gene>
    <name evidence="2" type="ORF">J2S08_001736</name>
</gene>
<dbReference type="Gene3D" id="3.40.50.720">
    <property type="entry name" value="NAD(P)-binding Rossmann-like Domain"/>
    <property type="match status" value="1"/>
</dbReference>
<name>A0ABT9WRH7_9BACI</name>
<organism evidence="2 3">
    <name type="scientific">Bacillus chungangensis</name>
    <dbReference type="NCBI Taxonomy" id="587633"/>
    <lineage>
        <taxon>Bacteria</taxon>
        <taxon>Bacillati</taxon>
        <taxon>Bacillota</taxon>
        <taxon>Bacilli</taxon>
        <taxon>Bacillales</taxon>
        <taxon>Bacillaceae</taxon>
        <taxon>Bacillus</taxon>
    </lineage>
</organism>
<dbReference type="InterPro" id="IPR035985">
    <property type="entry name" value="Ubiquitin-activating_enz"/>
</dbReference>
<keyword evidence="1" id="KW-0472">Membrane</keyword>
<dbReference type="Proteomes" id="UP001223586">
    <property type="component" value="Unassembled WGS sequence"/>
</dbReference>
<proteinExistence type="predicted"/>
<protein>
    <submittedName>
        <fullName evidence="2">Thiazole-containing bacteriocin maturation protein</fullName>
    </submittedName>
</protein>
<feature type="transmembrane region" description="Helical" evidence="1">
    <location>
        <begin position="132"/>
        <end position="149"/>
    </location>
</feature>
<evidence type="ECO:0000313" key="3">
    <source>
        <dbReference type="Proteomes" id="UP001223586"/>
    </source>
</evidence>
<dbReference type="EMBL" id="JAUSTT010000009">
    <property type="protein sequence ID" value="MDQ0175900.1"/>
    <property type="molecule type" value="Genomic_DNA"/>
</dbReference>
<dbReference type="SUPFAM" id="SSF69572">
    <property type="entry name" value="Activating enzymes of the ubiquitin-like proteins"/>
    <property type="match status" value="1"/>
</dbReference>
<dbReference type="InterPro" id="IPR022368">
    <property type="entry name" value="Thiazole_bacteriocin_mat_put"/>
</dbReference>